<dbReference type="AlphaFoldDB" id="A0A0F9R5G4"/>
<gene>
    <name evidence="1" type="ORF">LCGC14_0618900</name>
</gene>
<dbReference type="EMBL" id="LAZR01001048">
    <property type="protein sequence ID" value="KKN51790.1"/>
    <property type="molecule type" value="Genomic_DNA"/>
</dbReference>
<name>A0A0F9R5G4_9ZZZZ</name>
<reference evidence="1" key="1">
    <citation type="journal article" date="2015" name="Nature">
        <title>Complex archaea that bridge the gap between prokaryotes and eukaryotes.</title>
        <authorList>
            <person name="Spang A."/>
            <person name="Saw J.H."/>
            <person name="Jorgensen S.L."/>
            <person name="Zaremba-Niedzwiedzka K."/>
            <person name="Martijn J."/>
            <person name="Lind A.E."/>
            <person name="van Eijk R."/>
            <person name="Schleper C."/>
            <person name="Guy L."/>
            <person name="Ettema T.J."/>
        </authorList>
    </citation>
    <scope>NUCLEOTIDE SEQUENCE</scope>
</reference>
<evidence type="ECO:0000313" key="1">
    <source>
        <dbReference type="EMBL" id="KKN51790.1"/>
    </source>
</evidence>
<proteinExistence type="predicted"/>
<accession>A0A0F9R5G4</accession>
<sequence length="83" mass="9719">MDYSNSYINIKYYVKNDTEVLEMDKKNVKIDRDRKSIMLDTKTHKILKDRADNNGRTIKGEIKWILGIRKKALIENDSGGEQT</sequence>
<organism evidence="1">
    <name type="scientific">marine sediment metagenome</name>
    <dbReference type="NCBI Taxonomy" id="412755"/>
    <lineage>
        <taxon>unclassified sequences</taxon>
        <taxon>metagenomes</taxon>
        <taxon>ecological metagenomes</taxon>
    </lineage>
</organism>
<comment type="caution">
    <text evidence="1">The sequence shown here is derived from an EMBL/GenBank/DDBJ whole genome shotgun (WGS) entry which is preliminary data.</text>
</comment>
<protein>
    <submittedName>
        <fullName evidence="1">Uncharacterized protein</fullName>
    </submittedName>
</protein>